<name>K2NQF9_TRYCR</name>
<feature type="transmembrane region" description="Helical" evidence="1">
    <location>
        <begin position="20"/>
        <end position="41"/>
    </location>
</feature>
<dbReference type="Pfam" id="PF04536">
    <property type="entry name" value="TPM_phosphatase"/>
    <property type="match status" value="1"/>
</dbReference>
<gene>
    <name evidence="3" type="ORF">MOQ_005076</name>
</gene>
<proteinExistence type="predicted"/>
<comment type="caution">
    <text evidence="3">The sequence shown here is derived from an EMBL/GenBank/DDBJ whole genome shotgun (WGS) entry which is preliminary data.</text>
</comment>
<evidence type="ECO:0000313" key="4">
    <source>
        <dbReference type="Proteomes" id="UP000007350"/>
    </source>
</evidence>
<keyword evidence="4" id="KW-1185">Reference proteome</keyword>
<evidence type="ECO:0000256" key="1">
    <source>
        <dbReference type="SAM" id="Phobius"/>
    </source>
</evidence>
<evidence type="ECO:0000259" key="2">
    <source>
        <dbReference type="Pfam" id="PF04536"/>
    </source>
</evidence>
<sequence>MGFPFFSLSLLYLHVHITFFFFFFFFSVCINLPFSLLLFFFTRHYYDRYFMYDLEGVNCVAPAVYMRRGLLGVRAAAAASTPRGFFFLSCMCCSLRYRCSVNRRRSINNSDCGNVSLSSLAGCHPGPSAFHSSLLMARRGAGVDLLSPLAKLGHSRDLAEDIKSSRKRSNKEIIASFEKIRTFDEIHYRKTDRPWELVPKYSKKRVSDLCGLLTTEDRMEIEQTIDKMQSLCEVDMYVVLVPTVGYTTPKAFANSIMFDWGIGEPAGNGLLLLIAQQEATVHLVASPAIEEYFDKHFLEPAVREIFQPLVQEGKPSYATVQLVYAIARQAQEMRPLWQRGLLAMSTRNKVRFAGKTISYGIFIVPYLVWGSLIFLLCSVVLVNQMLDTLCPKCNSLMSRVRDEKTMREVMTRGEYLEHVNGCAFYRVWKCPHCKDGSRVVLASRDLHQSNRCLQCMDCHYYTCSLTKEVQKLPTKEEDGIKQLLYTCENCRVGREVLLPLLRPLDMKPEQKWYDFLIDRSQTHKKTDVKL</sequence>
<organism evidence="3 4">
    <name type="scientific">Trypanosoma cruzi marinkellei</name>
    <dbReference type="NCBI Taxonomy" id="85056"/>
    <lineage>
        <taxon>Eukaryota</taxon>
        <taxon>Discoba</taxon>
        <taxon>Euglenozoa</taxon>
        <taxon>Kinetoplastea</taxon>
        <taxon>Metakinetoplastina</taxon>
        <taxon>Trypanosomatida</taxon>
        <taxon>Trypanosomatidae</taxon>
        <taxon>Trypanosoma</taxon>
        <taxon>Schizotrypanum</taxon>
    </lineage>
</organism>
<feature type="domain" description="TPM" evidence="2">
    <location>
        <begin position="206"/>
        <end position="328"/>
    </location>
</feature>
<feature type="transmembrane region" description="Helical" evidence="1">
    <location>
        <begin position="357"/>
        <end position="382"/>
    </location>
</feature>
<keyword evidence="1" id="KW-0812">Transmembrane</keyword>
<keyword evidence="1" id="KW-0472">Membrane</keyword>
<keyword evidence="1" id="KW-1133">Transmembrane helix</keyword>
<dbReference type="Proteomes" id="UP000007350">
    <property type="component" value="Unassembled WGS sequence"/>
</dbReference>
<dbReference type="Gene3D" id="3.10.310.50">
    <property type="match status" value="1"/>
</dbReference>
<dbReference type="EMBL" id="AHKC01011066">
    <property type="protein sequence ID" value="EKF31092.1"/>
    <property type="molecule type" value="Genomic_DNA"/>
</dbReference>
<reference evidence="3 4" key="1">
    <citation type="journal article" date="2012" name="BMC Genomics">
        <title>Comparative genomic analysis of human infective Trypanosoma cruzi lineages with the bat-restricted subspecies T. cruzi marinkellei.</title>
        <authorList>
            <person name="Franzen O."/>
            <person name="Talavera-Lopez C."/>
            <person name="Ochaya S."/>
            <person name="Butler C.E."/>
            <person name="Messenger L.A."/>
            <person name="Lewis M.D."/>
            <person name="Llewellyn M.S."/>
            <person name="Marinkelle C.J."/>
            <person name="Tyler K.M."/>
            <person name="Miles M.A."/>
            <person name="Andersson B."/>
        </authorList>
    </citation>
    <scope>NUCLEOTIDE SEQUENCE [LARGE SCALE GENOMIC DNA]</scope>
    <source>
        <strain evidence="3 4">B7</strain>
    </source>
</reference>
<protein>
    <recommendedName>
        <fullName evidence="2">TPM domain-containing protein</fullName>
    </recommendedName>
</protein>
<accession>K2NQF9</accession>
<evidence type="ECO:0000313" key="3">
    <source>
        <dbReference type="EMBL" id="EKF31092.1"/>
    </source>
</evidence>
<dbReference type="OrthoDB" id="239131at2759"/>
<dbReference type="PANTHER" id="PTHR30373">
    <property type="entry name" value="UPF0603 PROTEIN YGCG"/>
    <property type="match status" value="1"/>
</dbReference>
<dbReference type="InterPro" id="IPR007621">
    <property type="entry name" value="TPM_dom"/>
</dbReference>
<dbReference type="AlphaFoldDB" id="K2NQF9"/>
<dbReference type="PANTHER" id="PTHR30373:SF2">
    <property type="entry name" value="UPF0603 PROTEIN YGCG"/>
    <property type="match status" value="1"/>
</dbReference>